<feature type="region of interest" description="Disordered" evidence="1">
    <location>
        <begin position="146"/>
        <end position="179"/>
    </location>
</feature>
<proteinExistence type="predicted"/>
<organism evidence="2 3">
    <name type="scientific">Mycena alexandri</name>
    <dbReference type="NCBI Taxonomy" id="1745969"/>
    <lineage>
        <taxon>Eukaryota</taxon>
        <taxon>Fungi</taxon>
        <taxon>Dikarya</taxon>
        <taxon>Basidiomycota</taxon>
        <taxon>Agaricomycotina</taxon>
        <taxon>Agaricomycetes</taxon>
        <taxon>Agaricomycetidae</taxon>
        <taxon>Agaricales</taxon>
        <taxon>Marasmiineae</taxon>
        <taxon>Mycenaceae</taxon>
        <taxon>Mycena</taxon>
    </lineage>
</organism>
<accession>A0AAD6TGE6</accession>
<feature type="region of interest" description="Disordered" evidence="1">
    <location>
        <begin position="295"/>
        <end position="323"/>
    </location>
</feature>
<keyword evidence="3" id="KW-1185">Reference proteome</keyword>
<dbReference type="Proteomes" id="UP001218188">
    <property type="component" value="Unassembled WGS sequence"/>
</dbReference>
<evidence type="ECO:0000313" key="2">
    <source>
        <dbReference type="EMBL" id="KAJ7044680.1"/>
    </source>
</evidence>
<feature type="region of interest" description="Disordered" evidence="1">
    <location>
        <begin position="257"/>
        <end position="277"/>
    </location>
</feature>
<reference evidence="2" key="1">
    <citation type="submission" date="2023-03" db="EMBL/GenBank/DDBJ databases">
        <title>Massive genome expansion in bonnet fungi (Mycena s.s.) driven by repeated elements and novel gene families across ecological guilds.</title>
        <authorList>
            <consortium name="Lawrence Berkeley National Laboratory"/>
            <person name="Harder C.B."/>
            <person name="Miyauchi S."/>
            <person name="Viragh M."/>
            <person name="Kuo A."/>
            <person name="Thoen E."/>
            <person name="Andreopoulos B."/>
            <person name="Lu D."/>
            <person name="Skrede I."/>
            <person name="Drula E."/>
            <person name="Henrissat B."/>
            <person name="Morin E."/>
            <person name="Kohler A."/>
            <person name="Barry K."/>
            <person name="LaButti K."/>
            <person name="Morin E."/>
            <person name="Salamov A."/>
            <person name="Lipzen A."/>
            <person name="Mereny Z."/>
            <person name="Hegedus B."/>
            <person name="Baldrian P."/>
            <person name="Stursova M."/>
            <person name="Weitz H."/>
            <person name="Taylor A."/>
            <person name="Grigoriev I.V."/>
            <person name="Nagy L.G."/>
            <person name="Martin F."/>
            <person name="Kauserud H."/>
        </authorList>
    </citation>
    <scope>NUCLEOTIDE SEQUENCE</scope>
    <source>
        <strain evidence="2">CBHHK200</strain>
    </source>
</reference>
<dbReference type="EMBL" id="JARJCM010000006">
    <property type="protein sequence ID" value="KAJ7044680.1"/>
    <property type="molecule type" value="Genomic_DNA"/>
</dbReference>
<protein>
    <submittedName>
        <fullName evidence="2">Uncharacterized protein</fullName>
    </submittedName>
</protein>
<name>A0AAD6TGE6_9AGAR</name>
<feature type="compositionally biased region" description="Basic residues" evidence="1">
    <location>
        <begin position="147"/>
        <end position="158"/>
    </location>
</feature>
<gene>
    <name evidence="2" type="ORF">C8F04DRAFT_1351016</name>
</gene>
<sequence length="360" mass="38899">MAHCLSRILSPVLEALSRLVHFLFASKRVVDAEGGTLAPVVLGKSLAMVSLLPSSNTAPFLAKDEVAAKDPVATFRPDLQGVPALILSTMALGGIVAPKVSGPLPTIAVPGGPPIPRIVLTPPFNEKPDHKQQQVRSPLISLTGNVKRVHGRSPRKTRTKDEKENVRHHPNAPLPVRLPRPLPLSVVQHCRPILKETKNVEQVDNLHGIKRPNAIEGPESVVQIPEPVIAVQPGSSAWDREKCAHLKQARAFSDAVKARRRSLPTPARSTVDTKPLVRSASAPARLSLQERLRRAVADAQPSTPATTPARPKVPAPPLWGDENVSFVLEVDEEDDGSDKVNRAGTRNSTWSEVVSLDDYA</sequence>
<evidence type="ECO:0000313" key="3">
    <source>
        <dbReference type="Proteomes" id="UP001218188"/>
    </source>
</evidence>
<evidence type="ECO:0000256" key="1">
    <source>
        <dbReference type="SAM" id="MobiDB-lite"/>
    </source>
</evidence>
<comment type="caution">
    <text evidence="2">The sequence shown here is derived from an EMBL/GenBank/DDBJ whole genome shotgun (WGS) entry which is preliminary data.</text>
</comment>
<dbReference type="AlphaFoldDB" id="A0AAD6TGE6"/>